<feature type="transmembrane region" description="Helical" evidence="2">
    <location>
        <begin position="287"/>
        <end position="310"/>
    </location>
</feature>
<feature type="domain" description="DUF7137" evidence="4">
    <location>
        <begin position="136"/>
        <end position="272"/>
    </location>
</feature>
<keyword evidence="2" id="KW-1133">Transmembrane helix</keyword>
<dbReference type="PANTHER" id="PTHR42028">
    <property type="entry name" value="CHROMOSOME 1, WHOLE GENOME SHOTGUN SEQUENCE"/>
    <property type="match status" value="1"/>
</dbReference>
<feature type="region of interest" description="Disordered" evidence="1">
    <location>
        <begin position="41"/>
        <end position="140"/>
    </location>
</feature>
<protein>
    <recommendedName>
        <fullName evidence="4">DUF7137 domain-containing protein</fullName>
    </recommendedName>
</protein>
<keyword evidence="6" id="KW-1185">Reference proteome</keyword>
<evidence type="ECO:0000256" key="1">
    <source>
        <dbReference type="SAM" id="MobiDB-lite"/>
    </source>
</evidence>
<name>A0A6A6HCD4_VIRVR</name>
<evidence type="ECO:0000313" key="5">
    <source>
        <dbReference type="EMBL" id="KAF2235498.1"/>
    </source>
</evidence>
<dbReference type="InterPro" id="IPR055561">
    <property type="entry name" value="DUF7137"/>
</dbReference>
<dbReference type="Pfam" id="PF23585">
    <property type="entry name" value="DUF7137"/>
    <property type="match status" value="1"/>
</dbReference>
<feature type="chain" id="PRO_5025388383" description="DUF7137 domain-containing protein" evidence="3">
    <location>
        <begin position="20"/>
        <end position="311"/>
    </location>
</feature>
<proteinExistence type="predicted"/>
<dbReference type="PANTHER" id="PTHR42028:SF1">
    <property type="entry name" value="YALI0E30657P"/>
    <property type="match status" value="1"/>
</dbReference>
<evidence type="ECO:0000256" key="3">
    <source>
        <dbReference type="SAM" id="SignalP"/>
    </source>
</evidence>
<evidence type="ECO:0000256" key="2">
    <source>
        <dbReference type="SAM" id="Phobius"/>
    </source>
</evidence>
<feature type="signal peptide" evidence="3">
    <location>
        <begin position="1"/>
        <end position="19"/>
    </location>
</feature>
<evidence type="ECO:0000259" key="4">
    <source>
        <dbReference type="Pfam" id="PF23585"/>
    </source>
</evidence>
<accession>A0A6A6HCD4</accession>
<sequence length="311" mass="32077">MRSSVLVSTLVSLSALSAAWPWGESSWQDVKGVQGIEPLLYRRQDSSASPSPTPAPSSSASASSSSDSSSDSDSSTGSNSGSSTSGSQTGSQSGSQSGSSSSGSKSGSSSGSSGSSRPTGLKSSVSSASQSFDPRLPAGGVAMVTPAPTAQTTYYKIGDHVTFAWNYTSLSVTPHQIDVLATCTANNHLYTLSANMSVNPTDTIVWDTNAYQKHPPDGTSLLTETYTLVIHDAAQDVSATAAAGYLGTYEQFTFGMYSPQAYTPLDQYSCATCKVNAALTTTERQTLAVLLATGAITVLSFSWFATGFGLF</sequence>
<keyword evidence="3" id="KW-0732">Signal</keyword>
<keyword evidence="2" id="KW-0812">Transmembrane</keyword>
<dbReference type="EMBL" id="ML991791">
    <property type="protein sequence ID" value="KAF2235498.1"/>
    <property type="molecule type" value="Genomic_DNA"/>
</dbReference>
<dbReference type="OrthoDB" id="2435509at2759"/>
<keyword evidence="2" id="KW-0472">Membrane</keyword>
<reference evidence="5" key="1">
    <citation type="journal article" date="2020" name="Stud. Mycol.">
        <title>101 Dothideomycetes genomes: a test case for predicting lifestyles and emergence of pathogens.</title>
        <authorList>
            <person name="Haridas S."/>
            <person name="Albert R."/>
            <person name="Binder M."/>
            <person name="Bloem J."/>
            <person name="Labutti K."/>
            <person name="Salamov A."/>
            <person name="Andreopoulos B."/>
            <person name="Baker S."/>
            <person name="Barry K."/>
            <person name="Bills G."/>
            <person name="Bluhm B."/>
            <person name="Cannon C."/>
            <person name="Castanera R."/>
            <person name="Culley D."/>
            <person name="Daum C."/>
            <person name="Ezra D."/>
            <person name="Gonzalez J."/>
            <person name="Henrissat B."/>
            <person name="Kuo A."/>
            <person name="Liang C."/>
            <person name="Lipzen A."/>
            <person name="Lutzoni F."/>
            <person name="Magnuson J."/>
            <person name="Mondo S."/>
            <person name="Nolan M."/>
            <person name="Ohm R."/>
            <person name="Pangilinan J."/>
            <person name="Park H.-J."/>
            <person name="Ramirez L."/>
            <person name="Alfaro M."/>
            <person name="Sun H."/>
            <person name="Tritt A."/>
            <person name="Yoshinaga Y."/>
            <person name="Zwiers L.-H."/>
            <person name="Turgeon B."/>
            <person name="Goodwin S."/>
            <person name="Spatafora J."/>
            <person name="Crous P."/>
            <person name="Grigoriev I."/>
        </authorList>
    </citation>
    <scope>NUCLEOTIDE SEQUENCE</scope>
    <source>
        <strain evidence="5">Tuck. ex Michener</strain>
    </source>
</reference>
<organism evidence="5 6">
    <name type="scientific">Viridothelium virens</name>
    <name type="common">Speckled blister lichen</name>
    <name type="synonym">Trypethelium virens</name>
    <dbReference type="NCBI Taxonomy" id="1048519"/>
    <lineage>
        <taxon>Eukaryota</taxon>
        <taxon>Fungi</taxon>
        <taxon>Dikarya</taxon>
        <taxon>Ascomycota</taxon>
        <taxon>Pezizomycotina</taxon>
        <taxon>Dothideomycetes</taxon>
        <taxon>Dothideomycetes incertae sedis</taxon>
        <taxon>Trypetheliales</taxon>
        <taxon>Trypetheliaceae</taxon>
        <taxon>Viridothelium</taxon>
    </lineage>
</organism>
<dbReference type="Proteomes" id="UP000800092">
    <property type="component" value="Unassembled WGS sequence"/>
</dbReference>
<dbReference type="AlphaFoldDB" id="A0A6A6HCD4"/>
<evidence type="ECO:0000313" key="6">
    <source>
        <dbReference type="Proteomes" id="UP000800092"/>
    </source>
</evidence>
<feature type="compositionally biased region" description="Polar residues" evidence="1">
    <location>
        <begin position="117"/>
        <end position="132"/>
    </location>
</feature>
<feature type="compositionally biased region" description="Low complexity" evidence="1">
    <location>
        <begin position="46"/>
        <end position="116"/>
    </location>
</feature>
<gene>
    <name evidence="5" type="ORF">EV356DRAFT_514310</name>
</gene>